<organism evidence="1 2">
    <name type="scientific">Actinoplanes utahensis</name>
    <dbReference type="NCBI Taxonomy" id="1869"/>
    <lineage>
        <taxon>Bacteria</taxon>
        <taxon>Bacillati</taxon>
        <taxon>Actinomycetota</taxon>
        <taxon>Actinomycetes</taxon>
        <taxon>Micromonosporales</taxon>
        <taxon>Micromonosporaceae</taxon>
        <taxon>Actinoplanes</taxon>
    </lineage>
</organism>
<dbReference type="AlphaFoldDB" id="A0A0A6UPG4"/>
<dbReference type="eggNOG" id="ENOG50329W0">
    <property type="taxonomic scope" value="Bacteria"/>
</dbReference>
<accession>A0A0A6UPG4</accession>
<reference evidence="1 2" key="1">
    <citation type="submission" date="2014-10" db="EMBL/GenBank/DDBJ databases">
        <title>Draft genome sequence of Actinoplanes utahensis NRRL 12052.</title>
        <authorList>
            <person name="Velasco-Bucheli B."/>
            <person name="del Cerro C."/>
            <person name="Hormigo D."/>
            <person name="Garcia J.L."/>
            <person name="Acebal C."/>
            <person name="Arroyo M."/>
            <person name="de la Mata I."/>
        </authorList>
    </citation>
    <scope>NUCLEOTIDE SEQUENCE [LARGE SCALE GENOMIC DNA]</scope>
    <source>
        <strain evidence="1 2">NRRL 12052</strain>
    </source>
</reference>
<dbReference type="EMBL" id="JRTT01000020">
    <property type="protein sequence ID" value="KHD76204.1"/>
    <property type="molecule type" value="Genomic_DNA"/>
</dbReference>
<dbReference type="RefSeq" id="WP_043526082.1">
    <property type="nucleotide sequence ID" value="NZ_BAABKU010000002.1"/>
</dbReference>
<proteinExistence type="predicted"/>
<sequence>MESVVQTLLGAVPQATAIWLSLLLILAVAVAVAAVPKGIDTAPVVPAEENRFAAELEAAADEAAEAAVRRRAEWVTAQETVDAAWAAYEEASETARRISAATAFPLMSRRRKPGENIDRQRYLHRVASELCRSQNLSIAQLNDVFAHRGWNPRLHPVQQEAVLRNAVREHRFAAYRKAFECEQAAWRSAEAAAETLRTLRAEAAAARLAGPAAEPADQQWWADQWTPAELPAAA</sequence>
<evidence type="ECO:0000313" key="2">
    <source>
        <dbReference type="Proteomes" id="UP000054537"/>
    </source>
</evidence>
<dbReference type="OrthoDB" id="3297285at2"/>
<keyword evidence="2" id="KW-1185">Reference proteome</keyword>
<evidence type="ECO:0000313" key="1">
    <source>
        <dbReference type="EMBL" id="KHD76204.1"/>
    </source>
</evidence>
<gene>
    <name evidence="1" type="ORF">MB27_18970</name>
</gene>
<name>A0A0A6UPG4_ACTUT</name>
<dbReference type="STRING" id="1869.MB27_18970"/>
<protein>
    <submittedName>
        <fullName evidence="1">Uncharacterized protein</fullName>
    </submittedName>
</protein>
<dbReference type="Proteomes" id="UP000054537">
    <property type="component" value="Unassembled WGS sequence"/>
</dbReference>
<comment type="caution">
    <text evidence="1">The sequence shown here is derived from an EMBL/GenBank/DDBJ whole genome shotgun (WGS) entry which is preliminary data.</text>
</comment>